<keyword evidence="1" id="KW-1133">Transmembrane helix</keyword>
<keyword evidence="1" id="KW-0812">Transmembrane</keyword>
<feature type="transmembrane region" description="Helical" evidence="1">
    <location>
        <begin position="56"/>
        <end position="77"/>
    </location>
</feature>
<protein>
    <submittedName>
        <fullName evidence="2">Uncharacterized protein</fullName>
    </submittedName>
</protein>
<gene>
    <name evidence="2" type="ORF">Nepgr_004109</name>
</gene>
<organism evidence="2 3">
    <name type="scientific">Nepenthes gracilis</name>
    <name type="common">Slender pitcher plant</name>
    <dbReference type="NCBI Taxonomy" id="150966"/>
    <lineage>
        <taxon>Eukaryota</taxon>
        <taxon>Viridiplantae</taxon>
        <taxon>Streptophyta</taxon>
        <taxon>Embryophyta</taxon>
        <taxon>Tracheophyta</taxon>
        <taxon>Spermatophyta</taxon>
        <taxon>Magnoliopsida</taxon>
        <taxon>eudicotyledons</taxon>
        <taxon>Gunneridae</taxon>
        <taxon>Pentapetalae</taxon>
        <taxon>Caryophyllales</taxon>
        <taxon>Nepenthaceae</taxon>
        <taxon>Nepenthes</taxon>
    </lineage>
</organism>
<comment type="caution">
    <text evidence="2">The sequence shown here is derived from an EMBL/GenBank/DDBJ whole genome shotgun (WGS) entry which is preliminary data.</text>
</comment>
<dbReference type="AlphaFoldDB" id="A0AAD3S0R6"/>
<reference evidence="2" key="1">
    <citation type="submission" date="2023-05" db="EMBL/GenBank/DDBJ databases">
        <title>Nepenthes gracilis genome sequencing.</title>
        <authorList>
            <person name="Fukushima K."/>
        </authorList>
    </citation>
    <scope>NUCLEOTIDE SEQUENCE</scope>
    <source>
        <strain evidence="2">SING2019-196</strain>
    </source>
</reference>
<name>A0AAD3S0R6_NEPGR</name>
<keyword evidence="1" id="KW-0472">Membrane</keyword>
<dbReference type="Proteomes" id="UP001279734">
    <property type="component" value="Unassembled WGS sequence"/>
</dbReference>
<evidence type="ECO:0000313" key="3">
    <source>
        <dbReference type="Proteomes" id="UP001279734"/>
    </source>
</evidence>
<dbReference type="EMBL" id="BSYO01000003">
    <property type="protein sequence ID" value="GMH02270.1"/>
    <property type="molecule type" value="Genomic_DNA"/>
</dbReference>
<sequence length="115" mass="12875">MGLEVKITAPNSNSKLTASETRDRTKVSYPINYQSKRRSTNATKPRNGVDTVVRSMFLTLAALLLLLLSFCSIPFHIQCCQSKRDGDTSFLMESLSEIEWMGSPYRCPYAAAFSI</sequence>
<evidence type="ECO:0000256" key="1">
    <source>
        <dbReference type="SAM" id="Phobius"/>
    </source>
</evidence>
<proteinExistence type="predicted"/>
<evidence type="ECO:0000313" key="2">
    <source>
        <dbReference type="EMBL" id="GMH02270.1"/>
    </source>
</evidence>
<accession>A0AAD3S0R6</accession>
<keyword evidence="3" id="KW-1185">Reference proteome</keyword>